<name>A0ABS3YTQ2_9BACT</name>
<proteinExistence type="predicted"/>
<reference evidence="2 3" key="1">
    <citation type="submission" date="2021-03" db="EMBL/GenBank/DDBJ databases">
        <title>Assistant Professor.</title>
        <authorList>
            <person name="Huq M.A."/>
        </authorList>
    </citation>
    <scope>NUCLEOTIDE SEQUENCE [LARGE SCALE GENOMIC DNA]</scope>
    <source>
        <strain evidence="2 3">MAH-29</strain>
    </source>
</reference>
<dbReference type="RefSeq" id="WP_209139362.1">
    <property type="nucleotide sequence ID" value="NZ_JAGHKO010000002.1"/>
</dbReference>
<keyword evidence="3" id="KW-1185">Reference proteome</keyword>
<evidence type="ECO:0000313" key="2">
    <source>
        <dbReference type="EMBL" id="MBO9201304.1"/>
    </source>
</evidence>
<accession>A0ABS3YTQ2</accession>
<evidence type="ECO:0000313" key="3">
    <source>
        <dbReference type="Proteomes" id="UP000677244"/>
    </source>
</evidence>
<keyword evidence="1" id="KW-0732">Signal</keyword>
<sequence>MIRKLIVSLLFVFILQIVNAQKTATIEDSITNYFNEIKIATKKHTLLWDKNLYGPILLVNPVTRMAYANVPDSAGILQSNGSVYRGILPLNINIANTAIHWNGNDWAMILLPHLPETQQDRINLMAHELFHRAQPSLGFKPHDPINNHLNEKDGRVYLRLELEALKMALTSTTISEIKKNITNALYFREYRYLIYPAADSTENMLELNEGLAEYTGVMIRGGNKVQIIEHFKQNINAFLTNPTFVRSFVYQTIPIYGYILQTQKEHWNKDINANSHLTNYFIKAFEISFPDNLKKSVLTLSNKYNGSAIIDEETKREERIKKLIAEYKSKFIEQPHFEIRFEKMNISFDPRNMMPIDDKGTVYPTIRVTDNWGILEVSDGALISANWDKISITNPTELDKKNIKGIGWVLTLNDGYAVEKDPDGNYKLLKK</sequence>
<comment type="caution">
    <text evidence="2">The sequence shown here is derived from an EMBL/GenBank/DDBJ whole genome shotgun (WGS) entry which is preliminary data.</text>
</comment>
<dbReference type="EMBL" id="JAGHKO010000002">
    <property type="protein sequence ID" value="MBO9201304.1"/>
    <property type="molecule type" value="Genomic_DNA"/>
</dbReference>
<dbReference type="Proteomes" id="UP000677244">
    <property type="component" value="Unassembled WGS sequence"/>
</dbReference>
<gene>
    <name evidence="2" type="ORF">J7I42_13570</name>
</gene>
<organism evidence="2 3">
    <name type="scientific">Niastella soli</name>
    <dbReference type="NCBI Taxonomy" id="2821487"/>
    <lineage>
        <taxon>Bacteria</taxon>
        <taxon>Pseudomonadati</taxon>
        <taxon>Bacteroidota</taxon>
        <taxon>Chitinophagia</taxon>
        <taxon>Chitinophagales</taxon>
        <taxon>Chitinophagaceae</taxon>
        <taxon>Niastella</taxon>
    </lineage>
</organism>
<feature type="chain" id="PRO_5046936791" evidence="1">
    <location>
        <begin position="21"/>
        <end position="431"/>
    </location>
</feature>
<feature type="signal peptide" evidence="1">
    <location>
        <begin position="1"/>
        <end position="20"/>
    </location>
</feature>
<protein>
    <submittedName>
        <fullName evidence="2">Uncharacterized protein</fullName>
    </submittedName>
</protein>
<evidence type="ECO:0000256" key="1">
    <source>
        <dbReference type="SAM" id="SignalP"/>
    </source>
</evidence>